<name>A0ABP9NTY4_9PSEU</name>
<feature type="region of interest" description="Disordered" evidence="2">
    <location>
        <begin position="73"/>
        <end position="113"/>
    </location>
</feature>
<feature type="compositionally biased region" description="Basic and acidic residues" evidence="2">
    <location>
        <begin position="73"/>
        <end position="86"/>
    </location>
</feature>
<gene>
    <name evidence="3" type="ORF">GCM10023320_55710</name>
</gene>
<evidence type="ECO:0000256" key="1">
    <source>
        <dbReference type="ARBA" id="ARBA00009981"/>
    </source>
</evidence>
<reference evidence="4" key="1">
    <citation type="journal article" date="2019" name="Int. J. Syst. Evol. Microbiol.">
        <title>The Global Catalogue of Microorganisms (GCM) 10K type strain sequencing project: providing services to taxonomists for standard genome sequencing and annotation.</title>
        <authorList>
            <consortium name="The Broad Institute Genomics Platform"/>
            <consortium name="The Broad Institute Genome Sequencing Center for Infectious Disease"/>
            <person name="Wu L."/>
            <person name="Ma J."/>
        </authorList>
    </citation>
    <scope>NUCLEOTIDE SEQUENCE [LARGE SCALE GENOMIC DNA]</scope>
    <source>
        <strain evidence="4">JCM 18302</strain>
    </source>
</reference>
<accession>A0ABP9NTY4</accession>
<protein>
    <recommendedName>
        <fullName evidence="5">Antitoxin</fullName>
    </recommendedName>
</protein>
<proteinExistence type="inferred from homology"/>
<dbReference type="EMBL" id="BAABJO010000024">
    <property type="protein sequence ID" value="GAA5131888.1"/>
    <property type="molecule type" value="Genomic_DNA"/>
</dbReference>
<keyword evidence="4" id="KW-1185">Reference proteome</keyword>
<evidence type="ECO:0008006" key="5">
    <source>
        <dbReference type="Google" id="ProtNLM"/>
    </source>
</evidence>
<evidence type="ECO:0000313" key="4">
    <source>
        <dbReference type="Proteomes" id="UP001500804"/>
    </source>
</evidence>
<evidence type="ECO:0000256" key="2">
    <source>
        <dbReference type="SAM" id="MobiDB-lite"/>
    </source>
</evidence>
<dbReference type="Gene3D" id="3.40.1620.10">
    <property type="entry name" value="YefM-like domain"/>
    <property type="match status" value="1"/>
</dbReference>
<dbReference type="InterPro" id="IPR036165">
    <property type="entry name" value="YefM-like_sf"/>
</dbReference>
<sequence length="113" mass="12683">MTEIALRELRNNTSEVLWRVEDGEEIDVPVNGRAVARLVPLPRRPRFPPAEVALANQADPGLLDDLREMLGDETTDDMKDPWERYEGWPIPPSSSGSSWAVSARRSAPSGCRW</sequence>
<dbReference type="SUPFAM" id="SSF143120">
    <property type="entry name" value="YefM-like"/>
    <property type="match status" value="1"/>
</dbReference>
<comment type="caution">
    <text evidence="3">The sequence shown here is derived from an EMBL/GenBank/DDBJ whole genome shotgun (WGS) entry which is preliminary data.</text>
</comment>
<comment type="similarity">
    <text evidence="1">Belongs to the phD/YefM antitoxin family.</text>
</comment>
<dbReference type="Proteomes" id="UP001500804">
    <property type="component" value="Unassembled WGS sequence"/>
</dbReference>
<evidence type="ECO:0000313" key="3">
    <source>
        <dbReference type="EMBL" id="GAA5131888.1"/>
    </source>
</evidence>
<dbReference type="RefSeq" id="WP_345608702.1">
    <property type="nucleotide sequence ID" value="NZ_BAABJO010000024.1"/>
</dbReference>
<organism evidence="3 4">
    <name type="scientific">Pseudonocardia adelaidensis</name>
    <dbReference type="NCBI Taxonomy" id="648754"/>
    <lineage>
        <taxon>Bacteria</taxon>
        <taxon>Bacillati</taxon>
        <taxon>Actinomycetota</taxon>
        <taxon>Actinomycetes</taxon>
        <taxon>Pseudonocardiales</taxon>
        <taxon>Pseudonocardiaceae</taxon>
        <taxon>Pseudonocardia</taxon>
    </lineage>
</organism>
<feature type="compositionally biased region" description="Low complexity" evidence="2">
    <location>
        <begin position="93"/>
        <end position="113"/>
    </location>
</feature>
<dbReference type="NCBIfam" id="TIGR01552">
    <property type="entry name" value="phd_fam"/>
    <property type="match status" value="1"/>
</dbReference>